<protein>
    <submittedName>
        <fullName evidence="1">Uncharacterized protein</fullName>
    </submittedName>
</protein>
<dbReference type="RefSeq" id="WP_255841824.1">
    <property type="nucleotide sequence ID" value="NZ_CP094358.1"/>
</dbReference>
<dbReference type="AlphaFoldDB" id="A0A9E6ZTV3"/>
<dbReference type="EMBL" id="CP094358">
    <property type="protein sequence ID" value="UOB16606.1"/>
    <property type="molecule type" value="Genomic_DNA"/>
</dbReference>
<reference evidence="1" key="1">
    <citation type="submission" date="2022-03" db="EMBL/GenBank/DDBJ databases">
        <title>Description of Abyssus ytuae gen. nov., sp. nov., a novel member of the family Flavobacteriaceae isolated from the sediment of Mariana Trench.</title>
        <authorList>
            <person name="Zhang J."/>
            <person name="Xu X."/>
        </authorList>
    </citation>
    <scope>NUCLEOTIDE SEQUENCE</scope>
    <source>
        <strain evidence="1">MT3330</strain>
    </source>
</reference>
<sequence length="76" mass="8909">MSLNKLIEYCSDMGFHLEVVELDARYFLINVIDENKSIYKSGKKQGSIKHPLKMKDNVLYTSYSSLFELILKKLYN</sequence>
<dbReference type="Proteomes" id="UP000831290">
    <property type="component" value="Chromosome"/>
</dbReference>
<accession>A0A9E6ZTV3</accession>
<organism evidence="1 2">
    <name type="scientific">Abyssalbus ytuae</name>
    <dbReference type="NCBI Taxonomy" id="2926907"/>
    <lineage>
        <taxon>Bacteria</taxon>
        <taxon>Pseudomonadati</taxon>
        <taxon>Bacteroidota</taxon>
        <taxon>Flavobacteriia</taxon>
        <taxon>Flavobacteriales</taxon>
        <taxon>Flavobacteriaceae</taxon>
        <taxon>Abyssalbus</taxon>
    </lineage>
</organism>
<evidence type="ECO:0000313" key="2">
    <source>
        <dbReference type="Proteomes" id="UP000831290"/>
    </source>
</evidence>
<dbReference type="KEGG" id="fbm:MQE35_12775"/>
<keyword evidence="2" id="KW-1185">Reference proteome</keyword>
<proteinExistence type="predicted"/>
<evidence type="ECO:0000313" key="1">
    <source>
        <dbReference type="EMBL" id="UOB16606.1"/>
    </source>
</evidence>
<gene>
    <name evidence="1" type="ORF">MQE35_12775</name>
</gene>
<name>A0A9E6ZTV3_9FLAO</name>